<proteinExistence type="inferred from homology"/>
<dbReference type="InterPro" id="IPR004090">
    <property type="entry name" value="Chemotax_Me-accpt_rcpt"/>
</dbReference>
<feature type="domain" description="Methyl-accepting transducer" evidence="5">
    <location>
        <begin position="204"/>
        <end position="429"/>
    </location>
</feature>
<dbReference type="RefSeq" id="WP_322448266.1">
    <property type="nucleotide sequence ID" value="NZ_JAXOFX010000018.1"/>
</dbReference>
<evidence type="ECO:0000256" key="4">
    <source>
        <dbReference type="SAM" id="Coils"/>
    </source>
</evidence>
<dbReference type="SUPFAM" id="SSF46458">
    <property type="entry name" value="Globin-like"/>
    <property type="match status" value="1"/>
</dbReference>
<dbReference type="Proteomes" id="UP001290455">
    <property type="component" value="Unassembled WGS sequence"/>
</dbReference>
<dbReference type="InterPro" id="IPR039379">
    <property type="entry name" value="Protoglobin_sensor_dom"/>
</dbReference>
<dbReference type="Gene3D" id="1.10.490.10">
    <property type="entry name" value="Globins"/>
    <property type="match status" value="1"/>
</dbReference>
<name>A0ABU5J3Q7_9BACI</name>
<dbReference type="Gene3D" id="1.10.287.950">
    <property type="entry name" value="Methyl-accepting chemotaxis protein"/>
    <property type="match status" value="1"/>
</dbReference>
<dbReference type="SUPFAM" id="SSF58104">
    <property type="entry name" value="Methyl-accepting chemotaxis protein (MCP) signaling domain"/>
    <property type="match status" value="1"/>
</dbReference>
<evidence type="ECO:0000256" key="1">
    <source>
        <dbReference type="ARBA" id="ARBA00023224"/>
    </source>
</evidence>
<dbReference type="PRINTS" id="PR00260">
    <property type="entry name" value="CHEMTRNSDUCR"/>
</dbReference>
<protein>
    <submittedName>
        <fullName evidence="6">Globin-coupled sensor protein</fullName>
    </submittedName>
</protein>
<feature type="coiled-coil region" evidence="4">
    <location>
        <begin position="172"/>
        <end position="228"/>
    </location>
</feature>
<gene>
    <name evidence="6" type="ORF">SM124_19815</name>
</gene>
<comment type="similarity">
    <text evidence="2">Belongs to the methyl-accepting chemotaxis (MCP) protein family.</text>
</comment>
<dbReference type="Pfam" id="PF11563">
    <property type="entry name" value="Protoglobin"/>
    <property type="match status" value="1"/>
</dbReference>
<dbReference type="InterPro" id="IPR044398">
    <property type="entry name" value="Globin-sensor_dom"/>
</dbReference>
<dbReference type="InterPro" id="IPR009050">
    <property type="entry name" value="Globin-like_sf"/>
</dbReference>
<evidence type="ECO:0000313" key="6">
    <source>
        <dbReference type="EMBL" id="MDZ5473971.1"/>
    </source>
</evidence>
<dbReference type="InterPro" id="IPR012292">
    <property type="entry name" value="Globin/Proto"/>
</dbReference>
<sequence>MGRTTFLKKRINKQSLLEQSLQSAGVLGVTSLSNNLKTQLKMIQLDELDLKVAKTLQPFVQKNIDTIVAGFYKNLENQPSLMNIISSNSTVDRLKQTLRKHLIELFDGKIDAEFVEKRIRIAHVHVRIGLETQWYMCAFQDLLLSLISIIEEEYSSKDDILLAIRTVTKLISIEQQLVLEAYEKENERLRNEFEEKQNFVKTGLNETVESLSVAMEQTNDSIQELAAQADQISSIYKDNTELSKNTSLKSIEGKKQLENQNEHMQTINSKVIDISKELERLQSISQDISLIVGIVTNIAEQTNLLALNAAIEAARAGESGKGFSVVASEVRKLAEETKVSVSKVTGLISMNNNQITNVTEKLSEINHIVDEGIKGMVGANEYFDIIIKDMKNSQGKNSLMETEITEVSHALSSISSATHEISASIDSLREVSKSLIQE</sequence>
<accession>A0ABU5J3Q7</accession>
<dbReference type="EMBL" id="JAXOFX010000018">
    <property type="protein sequence ID" value="MDZ5473971.1"/>
    <property type="molecule type" value="Genomic_DNA"/>
</dbReference>
<keyword evidence="7" id="KW-1185">Reference proteome</keyword>
<dbReference type="InterPro" id="IPR004089">
    <property type="entry name" value="MCPsignal_dom"/>
</dbReference>
<dbReference type="SMART" id="SM00283">
    <property type="entry name" value="MA"/>
    <property type="match status" value="1"/>
</dbReference>
<reference evidence="6 7" key="1">
    <citation type="submission" date="2023-11" db="EMBL/GenBank/DDBJ databases">
        <title>Bacillus jintuensis, isolated from a mudflat on the Beibu Gulf coast.</title>
        <authorList>
            <person name="Li M."/>
        </authorList>
    </citation>
    <scope>NUCLEOTIDE SEQUENCE [LARGE SCALE GENOMIC DNA]</scope>
    <source>
        <strain evidence="6 7">31A1R</strain>
    </source>
</reference>
<dbReference type="PANTHER" id="PTHR32089">
    <property type="entry name" value="METHYL-ACCEPTING CHEMOTAXIS PROTEIN MCPB"/>
    <property type="match status" value="1"/>
</dbReference>
<evidence type="ECO:0000259" key="5">
    <source>
        <dbReference type="PROSITE" id="PS50111"/>
    </source>
</evidence>
<evidence type="ECO:0000256" key="3">
    <source>
        <dbReference type="PROSITE-ProRule" id="PRU00284"/>
    </source>
</evidence>
<dbReference type="PANTHER" id="PTHR32089:SF118">
    <property type="entry name" value="HEME-BASED AEROTACTIC TRANSDUCER HEMAT"/>
    <property type="match status" value="1"/>
</dbReference>
<keyword evidence="1 3" id="KW-0807">Transducer</keyword>
<dbReference type="PROSITE" id="PS50111">
    <property type="entry name" value="CHEMOTAXIS_TRANSDUC_2"/>
    <property type="match status" value="1"/>
</dbReference>
<comment type="caution">
    <text evidence="6">The sequence shown here is derived from an EMBL/GenBank/DDBJ whole genome shotgun (WGS) entry which is preliminary data.</text>
</comment>
<evidence type="ECO:0000256" key="2">
    <source>
        <dbReference type="ARBA" id="ARBA00029447"/>
    </source>
</evidence>
<dbReference type="CDD" id="cd01068">
    <property type="entry name" value="globin_sensor"/>
    <property type="match status" value="1"/>
</dbReference>
<dbReference type="Pfam" id="PF00015">
    <property type="entry name" value="MCPsignal"/>
    <property type="match status" value="1"/>
</dbReference>
<evidence type="ECO:0000313" key="7">
    <source>
        <dbReference type="Proteomes" id="UP001290455"/>
    </source>
</evidence>
<organism evidence="6 7">
    <name type="scientific">Robertmurraya mangrovi</name>
    <dbReference type="NCBI Taxonomy" id="3098077"/>
    <lineage>
        <taxon>Bacteria</taxon>
        <taxon>Bacillati</taxon>
        <taxon>Bacillota</taxon>
        <taxon>Bacilli</taxon>
        <taxon>Bacillales</taxon>
        <taxon>Bacillaceae</taxon>
        <taxon>Robertmurraya</taxon>
    </lineage>
</organism>
<keyword evidence="4" id="KW-0175">Coiled coil</keyword>